<dbReference type="OrthoDB" id="6520455at2"/>
<dbReference type="PANTHER" id="PTHR37011">
    <property type="entry name" value="POT FAMILY PEPTIDE TRANSPORT PROTEIN-RELATED"/>
    <property type="match status" value="1"/>
</dbReference>
<feature type="signal peptide" evidence="6">
    <location>
        <begin position="1"/>
        <end position="32"/>
    </location>
</feature>
<dbReference type="InterPro" id="IPR047807">
    <property type="entry name" value="YgdI/YgdR-like_SH3-like"/>
</dbReference>
<protein>
    <submittedName>
        <fullName evidence="8">Conserved domain protein</fullName>
    </submittedName>
</protein>
<evidence type="ECO:0000256" key="3">
    <source>
        <dbReference type="ARBA" id="ARBA00023136"/>
    </source>
</evidence>
<dbReference type="EMBL" id="CP000462">
    <property type="protein sequence ID" value="ABK35889.1"/>
    <property type="molecule type" value="Genomic_DNA"/>
</dbReference>
<evidence type="ECO:0000256" key="6">
    <source>
        <dbReference type="SAM" id="SignalP"/>
    </source>
</evidence>
<dbReference type="STRING" id="380703.AHA_3477"/>
<keyword evidence="4" id="KW-0564">Palmitate</keyword>
<organism evidence="8 9">
    <name type="scientific">Aeromonas hydrophila subsp. hydrophila (strain ATCC 7966 / DSM 30187 / BCRC 13018 / CCUG 14551 / JCM 1027 / KCTC 2358 / NCIMB 9240 / NCTC 8049)</name>
    <dbReference type="NCBI Taxonomy" id="380703"/>
    <lineage>
        <taxon>Bacteria</taxon>
        <taxon>Pseudomonadati</taxon>
        <taxon>Pseudomonadota</taxon>
        <taxon>Gammaproteobacteria</taxon>
        <taxon>Aeromonadales</taxon>
        <taxon>Aeromonadaceae</taxon>
        <taxon>Aeromonas</taxon>
    </lineage>
</organism>
<keyword evidence="5" id="KW-0449">Lipoprotein</keyword>
<evidence type="ECO:0000256" key="1">
    <source>
        <dbReference type="ARBA" id="ARBA00022475"/>
    </source>
</evidence>
<keyword evidence="1" id="KW-1003">Cell membrane</keyword>
<dbReference type="HOGENOM" id="CLU_182841_4_0_6"/>
<evidence type="ECO:0000256" key="2">
    <source>
        <dbReference type="ARBA" id="ARBA00022729"/>
    </source>
</evidence>
<keyword evidence="3" id="KW-0472">Membrane</keyword>
<dbReference type="KEGG" id="aha:AHA_3477"/>
<feature type="chain" id="PRO_5002625788" evidence="6">
    <location>
        <begin position="33"/>
        <end position="80"/>
    </location>
</feature>
<keyword evidence="2 6" id="KW-0732">Signal</keyword>
<dbReference type="NCBIfam" id="NF033216">
    <property type="entry name" value="lipo_YgdI_YgdR"/>
    <property type="match status" value="1"/>
</dbReference>
<dbReference type="PATRIC" id="fig|380703.7.peg.3465"/>
<proteinExistence type="predicted"/>
<reference evidence="8 9" key="1">
    <citation type="journal article" date="2006" name="J. Bacteriol.">
        <title>Genome sequence of Aeromonas hydrophila ATCC 7966T: jack of all trades.</title>
        <authorList>
            <person name="Seshadri R."/>
            <person name="Joseph S.W."/>
            <person name="Chopra A.K."/>
            <person name="Sha J."/>
            <person name="Shaw J."/>
            <person name="Graf J."/>
            <person name="Haft D."/>
            <person name="Wu M."/>
            <person name="Ren Q."/>
            <person name="Rosovitz M.J."/>
            <person name="Madupu R."/>
            <person name="Tallon L."/>
            <person name="Kim M."/>
            <person name="Jin S."/>
            <person name="Vuong H."/>
            <person name="Stine O.C."/>
            <person name="Ali A."/>
            <person name="Horneman A.J."/>
            <person name="Heidelberg J.F."/>
        </authorList>
    </citation>
    <scope>NUCLEOTIDE SEQUENCE [LARGE SCALE GENOMIC DNA]</scope>
    <source>
        <strain evidence="9">ATCC 7966 / DSM 30187 / BCRC 13018 / CCUG 14551 / JCM 1027 / KCTC 2358 / NCIMB 9240 / NCTC 8049</strain>
    </source>
</reference>
<dbReference type="eggNOG" id="ENOG50333U0">
    <property type="taxonomic scope" value="Bacteria"/>
</dbReference>
<evidence type="ECO:0000256" key="5">
    <source>
        <dbReference type="ARBA" id="ARBA00023288"/>
    </source>
</evidence>
<dbReference type="InterPro" id="IPR010920">
    <property type="entry name" value="LSM_dom_sf"/>
</dbReference>
<dbReference type="Proteomes" id="UP000000756">
    <property type="component" value="Chromosome"/>
</dbReference>
<evidence type="ECO:0000313" key="8">
    <source>
        <dbReference type="EMBL" id="ABK35889.1"/>
    </source>
</evidence>
<feature type="domain" description="Lipoprotein YgdI/YgdR-like SH3-like" evidence="7">
    <location>
        <begin position="31"/>
        <end position="79"/>
    </location>
</feature>
<dbReference type="InterPro" id="IPR010305">
    <property type="entry name" value="YgdI/YgdR-like"/>
</dbReference>
<dbReference type="AlphaFoldDB" id="A0KNV0"/>
<gene>
    <name evidence="8" type="ordered locus">AHA_3477</name>
</gene>
<dbReference type="SUPFAM" id="SSF50182">
    <property type="entry name" value="Sm-like ribonucleoproteins"/>
    <property type="match status" value="1"/>
</dbReference>
<evidence type="ECO:0000259" key="7">
    <source>
        <dbReference type="Pfam" id="PF06004"/>
    </source>
</evidence>
<dbReference type="PROSITE" id="PS51257">
    <property type="entry name" value="PROKAR_LIPOPROTEIN"/>
    <property type="match status" value="1"/>
</dbReference>
<evidence type="ECO:0000313" key="9">
    <source>
        <dbReference type="Proteomes" id="UP000000756"/>
    </source>
</evidence>
<dbReference type="Gene3D" id="2.30.30.100">
    <property type="match status" value="1"/>
</dbReference>
<evidence type="ECO:0000256" key="4">
    <source>
        <dbReference type="ARBA" id="ARBA00023139"/>
    </source>
</evidence>
<dbReference type="EnsemblBacteria" id="ABK35889">
    <property type="protein sequence ID" value="ABK35889"/>
    <property type="gene ID" value="AHA_3477"/>
</dbReference>
<accession>A0KNV0</accession>
<dbReference type="Pfam" id="PF06004">
    <property type="entry name" value="DUF903"/>
    <property type="match status" value="1"/>
</dbReference>
<sequence length="80" mass="9233">MVRVKREAKQAMKQLMMILVCALALVACSSQYIMSTKDGKMITTDSKPKLDESTGMYRYYDTEGREVMIKKDDVTQIMER</sequence>
<dbReference type="PANTHER" id="PTHR37011:SF1">
    <property type="entry name" value="POT FAMILY PEPTIDE TRANSPORT PROTEIN"/>
    <property type="match status" value="1"/>
</dbReference>
<keyword evidence="9" id="KW-1185">Reference proteome</keyword>
<name>A0KNV0_AERHH</name>